<organism evidence="1 2">
    <name type="scientific">Cryoendolithus antarcticus</name>
    <dbReference type="NCBI Taxonomy" id="1507870"/>
    <lineage>
        <taxon>Eukaryota</taxon>
        <taxon>Fungi</taxon>
        <taxon>Dikarya</taxon>
        <taxon>Ascomycota</taxon>
        <taxon>Pezizomycotina</taxon>
        <taxon>Dothideomycetes</taxon>
        <taxon>Dothideomycetidae</taxon>
        <taxon>Cladosporiales</taxon>
        <taxon>Cladosporiaceae</taxon>
        <taxon>Cryoendolithus</taxon>
    </lineage>
</organism>
<dbReference type="AlphaFoldDB" id="A0A1V8TRX7"/>
<dbReference type="Proteomes" id="UP000192596">
    <property type="component" value="Unassembled WGS sequence"/>
</dbReference>
<sequence length="273" mass="30471">MDDTWYESSPDNDSVASILTAIARSQFPVAHLDVANKHSKRPCEPEAFHSIHAARTFPWAHLSYLKTTINSSNLQAYSSQWTAFQTWLSSLRALNHLDIAFETPKPHTFGYDIDVWPRMVFLPPWKRLAECLEHTASLSKLRIGRGRFGKEGVLHILESLATRLRSLSIESCCIVGDQGVWIDVLAWIADHLVLDQISTSSLSNERGKIVTASGDDRFTIEGDPEIVKSQLLKHVRAYASQMTLQVTGENGAGLVGGGLRSRLWSTTSWTPRS</sequence>
<dbReference type="InParanoid" id="A0A1V8TRX7"/>
<evidence type="ECO:0000313" key="2">
    <source>
        <dbReference type="Proteomes" id="UP000192596"/>
    </source>
</evidence>
<name>A0A1V8TRX7_9PEZI</name>
<proteinExistence type="predicted"/>
<reference evidence="2" key="1">
    <citation type="submission" date="2017-03" db="EMBL/GenBank/DDBJ databases">
        <title>Genomes of endolithic fungi from Antarctica.</title>
        <authorList>
            <person name="Coleine C."/>
            <person name="Masonjones S."/>
            <person name="Stajich J.E."/>
        </authorList>
    </citation>
    <scope>NUCLEOTIDE SEQUENCE [LARGE SCALE GENOMIC DNA]</scope>
    <source>
        <strain evidence="2">CCFEE 5527</strain>
    </source>
</reference>
<gene>
    <name evidence="1" type="ORF">B0A48_00991</name>
</gene>
<dbReference type="Gene3D" id="3.80.10.10">
    <property type="entry name" value="Ribonuclease Inhibitor"/>
    <property type="match status" value="1"/>
</dbReference>
<protein>
    <recommendedName>
        <fullName evidence="3">F-box domain-containing protein</fullName>
    </recommendedName>
</protein>
<dbReference type="SUPFAM" id="SSF52047">
    <property type="entry name" value="RNI-like"/>
    <property type="match status" value="1"/>
</dbReference>
<comment type="caution">
    <text evidence="1">The sequence shown here is derived from an EMBL/GenBank/DDBJ whole genome shotgun (WGS) entry which is preliminary data.</text>
</comment>
<accession>A0A1V8TRX7</accession>
<evidence type="ECO:0000313" key="1">
    <source>
        <dbReference type="EMBL" id="OQO14115.1"/>
    </source>
</evidence>
<dbReference type="InterPro" id="IPR032675">
    <property type="entry name" value="LRR_dom_sf"/>
</dbReference>
<keyword evidence="2" id="KW-1185">Reference proteome</keyword>
<dbReference type="EMBL" id="NAJO01000002">
    <property type="protein sequence ID" value="OQO14115.1"/>
    <property type="molecule type" value="Genomic_DNA"/>
</dbReference>
<evidence type="ECO:0008006" key="3">
    <source>
        <dbReference type="Google" id="ProtNLM"/>
    </source>
</evidence>